<feature type="signal peptide" evidence="6">
    <location>
        <begin position="1"/>
        <end position="25"/>
    </location>
</feature>
<dbReference type="Gene3D" id="3.50.50.60">
    <property type="entry name" value="FAD/NAD(P)-binding domain"/>
    <property type="match status" value="1"/>
</dbReference>
<proteinExistence type="inferred from homology"/>
<dbReference type="InterPro" id="IPR000172">
    <property type="entry name" value="GMC_OxRdtase_N"/>
</dbReference>
<keyword evidence="11" id="KW-1185">Reference proteome</keyword>
<sequence>MSTPSLTFQLLTVAIIVLQRQMIHNNVGSRTQWNTTYDYIIVGAGTCGSLIAGRLTENPSTTVLLIESGGPASVITDMPVEAWNIETGEFDWGYNTVPQANAAFAFRNRQMVFPRGRVVGGSHTINFNIYNRGNRHDFDYWANYYGLQEWSFENVLPYFQRTENNTNRRYVEAAPNYHSTRGQVEVSSPPNPDPILLKYMEGWNLQGLPYTDVNGPNQLGTTLIQQTITIQNHTRHSTSNAFIVPAIGRNNLHVLVRSHCTRILLRNNTNTNQLEAYGIEFVRNNQTYQVYANQEVILTAGVINTPQVLMLSGIGPRQHLTDLGIPVQVDLPVGQGLQDHLFTPVDYLTTDENLIQYGRDINNVLTVQNLYDYYVNNSGPITQVPIVMAFHSSKLNDVPDWPDGIMATLINRIPENVTTITGYFQDPDAWAEYFQPMAGDPRHFFVLYAFTLTRSRGSVRLQSRNPFDAPLIDPNYYGDLHDLAVVVDTMSAGMEMMEQPFFRQYARIYPRSIPGCQFCPDKPYYKCYTYLACHAQTLTLTAFHPTSSCRMGNSSDTGACVDEHLRVRGVNNLRVIDASIMPKIVNANTNAATMMIAERGVDFIQQDAR</sequence>
<dbReference type="AlphaFoldDB" id="A0A922I7Z0"/>
<comment type="caution">
    <text evidence="10">The sequence shown here is derived from an EMBL/GenBank/DDBJ whole genome shotgun (WGS) entry which is preliminary data.</text>
</comment>
<evidence type="ECO:0000256" key="6">
    <source>
        <dbReference type="SAM" id="SignalP"/>
    </source>
</evidence>
<feature type="domain" description="Glucose-methanol-choline oxidoreductase C-terminal" evidence="8">
    <location>
        <begin position="454"/>
        <end position="597"/>
    </location>
</feature>
<dbReference type="InterPro" id="IPR036188">
    <property type="entry name" value="FAD/NAD-bd_sf"/>
</dbReference>
<evidence type="ECO:0000256" key="3">
    <source>
        <dbReference type="ARBA" id="ARBA00022630"/>
    </source>
</evidence>
<keyword evidence="4 5" id="KW-0274">FAD</keyword>
<evidence type="ECO:0000259" key="8">
    <source>
        <dbReference type="Pfam" id="PF05199"/>
    </source>
</evidence>
<feature type="binding site" evidence="5">
    <location>
        <position position="118"/>
    </location>
    <ligand>
        <name>FAD</name>
        <dbReference type="ChEBI" id="CHEBI:57692"/>
    </ligand>
</feature>
<gene>
    <name evidence="10" type="ORF">DERF_005318</name>
    <name evidence="9" type="ORF">HUG17_3639</name>
</gene>
<dbReference type="Pfam" id="PF05199">
    <property type="entry name" value="GMC_oxred_C"/>
    <property type="match status" value="1"/>
</dbReference>
<comment type="cofactor">
    <cofactor evidence="1 5">
        <name>FAD</name>
        <dbReference type="ChEBI" id="CHEBI:57692"/>
    </cofactor>
</comment>
<comment type="similarity">
    <text evidence="2">Belongs to the GMC oxidoreductase family.</text>
</comment>
<dbReference type="Proteomes" id="UP000790347">
    <property type="component" value="Unassembled WGS sequence"/>
</dbReference>
<evidence type="ECO:0000256" key="5">
    <source>
        <dbReference type="PIRSR" id="PIRSR000137-2"/>
    </source>
</evidence>
<reference evidence="10" key="1">
    <citation type="submission" date="2013-05" db="EMBL/GenBank/DDBJ databases">
        <authorList>
            <person name="Yim A.K.Y."/>
            <person name="Chan T.F."/>
            <person name="Ji K.M."/>
            <person name="Liu X.Y."/>
            <person name="Zhou J.W."/>
            <person name="Li R.Q."/>
            <person name="Yang K.Y."/>
            <person name="Li J."/>
            <person name="Li M."/>
            <person name="Law P.T.W."/>
            <person name="Wu Y.L."/>
            <person name="Cai Z.L."/>
            <person name="Qin H."/>
            <person name="Bao Y."/>
            <person name="Leung R.K.K."/>
            <person name="Ng P.K.S."/>
            <person name="Zou J."/>
            <person name="Zhong X.J."/>
            <person name="Ran P.X."/>
            <person name="Zhong N.S."/>
            <person name="Liu Z.G."/>
            <person name="Tsui S.K.W."/>
        </authorList>
    </citation>
    <scope>NUCLEOTIDE SEQUENCE</scope>
    <source>
        <strain evidence="10">Derf</strain>
        <tissue evidence="10">Whole organism</tissue>
    </source>
</reference>
<dbReference type="EMBL" id="ASGP02000002">
    <property type="protein sequence ID" value="KAH9521684.1"/>
    <property type="molecule type" value="Genomic_DNA"/>
</dbReference>
<reference evidence="9" key="3">
    <citation type="journal article" date="2021" name="World Allergy Organ. J.">
        <title>Chromosome-level assembly of Dermatophagoides farinae genome and transcriptome reveals two novel allergens Der f 37 and Der f 39.</title>
        <authorList>
            <person name="Chen J."/>
            <person name="Cai Z."/>
            <person name="Fan D."/>
            <person name="Hu J."/>
            <person name="Hou Y."/>
            <person name="He Y."/>
            <person name="Zhang Z."/>
            <person name="Zhao Z."/>
            <person name="Gao P."/>
            <person name="Hu W."/>
            <person name="Sun J."/>
            <person name="Li J."/>
            <person name="Ji K."/>
        </authorList>
    </citation>
    <scope>NUCLEOTIDE SEQUENCE</scope>
    <source>
        <strain evidence="9">JKM2019</strain>
    </source>
</reference>
<reference evidence="10" key="4">
    <citation type="journal article" date="2022" name="Res Sq">
        <title>Comparative Genomics Reveals Insights into the Divergent Evolution of Astigmatic Mites and Household Pest Adaptations.</title>
        <authorList>
            <person name="Xiong Q."/>
            <person name="Wan A.T.-Y."/>
            <person name="Liu X.-Y."/>
            <person name="Fung C.S.-H."/>
            <person name="Xiao X."/>
            <person name="Malainual N."/>
            <person name="Hou J."/>
            <person name="Wang L."/>
            <person name="Wang M."/>
            <person name="Yang K."/>
            <person name="Cui Y."/>
            <person name="Leung E."/>
            <person name="Nong W."/>
            <person name="Shin S.-K."/>
            <person name="Au S."/>
            <person name="Jeong K.Y."/>
            <person name="Chew F.T."/>
            <person name="Hui J."/>
            <person name="Leung T.F."/>
            <person name="Tungtrongchitr A."/>
            <person name="Zhong N."/>
            <person name="Liu Z."/>
            <person name="Tsui S."/>
        </authorList>
    </citation>
    <scope>NUCLEOTIDE SEQUENCE</scope>
    <source>
        <strain evidence="10">Derf</strain>
        <tissue evidence="10">Whole organism</tissue>
    </source>
</reference>
<organism evidence="10 11">
    <name type="scientific">Dermatophagoides farinae</name>
    <name type="common">American house dust mite</name>
    <dbReference type="NCBI Taxonomy" id="6954"/>
    <lineage>
        <taxon>Eukaryota</taxon>
        <taxon>Metazoa</taxon>
        <taxon>Ecdysozoa</taxon>
        <taxon>Arthropoda</taxon>
        <taxon>Chelicerata</taxon>
        <taxon>Arachnida</taxon>
        <taxon>Acari</taxon>
        <taxon>Acariformes</taxon>
        <taxon>Sarcoptiformes</taxon>
        <taxon>Astigmata</taxon>
        <taxon>Psoroptidia</taxon>
        <taxon>Analgoidea</taxon>
        <taxon>Pyroglyphidae</taxon>
        <taxon>Dermatophagoidinae</taxon>
        <taxon>Dermatophagoides</taxon>
    </lineage>
</organism>
<dbReference type="Pfam" id="PF00732">
    <property type="entry name" value="GMC_oxred_N"/>
    <property type="match status" value="1"/>
</dbReference>
<evidence type="ECO:0000256" key="4">
    <source>
        <dbReference type="ARBA" id="ARBA00022827"/>
    </source>
</evidence>
<dbReference type="SUPFAM" id="SSF51905">
    <property type="entry name" value="FAD/NAD(P)-binding domain"/>
    <property type="match status" value="1"/>
</dbReference>
<feature type="chain" id="PRO_5038276946" evidence="6">
    <location>
        <begin position="26"/>
        <end position="609"/>
    </location>
</feature>
<evidence type="ECO:0000256" key="1">
    <source>
        <dbReference type="ARBA" id="ARBA00001974"/>
    </source>
</evidence>
<keyword evidence="3" id="KW-0285">Flavoprotein</keyword>
<dbReference type="SUPFAM" id="SSF54373">
    <property type="entry name" value="FAD-linked reductases, C-terminal domain"/>
    <property type="match status" value="1"/>
</dbReference>
<dbReference type="EMBL" id="SDOV01000007">
    <property type="protein sequence ID" value="KAH7639606.1"/>
    <property type="molecule type" value="Genomic_DNA"/>
</dbReference>
<reference evidence="9" key="2">
    <citation type="submission" date="2020-06" db="EMBL/GenBank/DDBJ databases">
        <authorList>
            <person name="Ji K."/>
            <person name="Li J."/>
        </authorList>
    </citation>
    <scope>NUCLEOTIDE SEQUENCE</scope>
    <source>
        <strain evidence="9">JKM2019</strain>
        <tissue evidence="9">Whole body</tissue>
    </source>
</reference>
<evidence type="ECO:0000313" key="11">
    <source>
        <dbReference type="Proteomes" id="UP000790347"/>
    </source>
</evidence>
<dbReference type="PANTHER" id="PTHR11552:SF147">
    <property type="entry name" value="CHOLINE DEHYDROGENASE, MITOCHONDRIAL"/>
    <property type="match status" value="1"/>
</dbReference>
<keyword evidence="6" id="KW-0732">Signal</keyword>
<dbReference type="PIRSF" id="PIRSF000137">
    <property type="entry name" value="Alcohol_oxidase"/>
    <property type="match status" value="1"/>
</dbReference>
<dbReference type="PANTHER" id="PTHR11552">
    <property type="entry name" value="GLUCOSE-METHANOL-CHOLINE GMC OXIDOREDUCTASE"/>
    <property type="match status" value="1"/>
</dbReference>
<evidence type="ECO:0000259" key="7">
    <source>
        <dbReference type="Pfam" id="PF00732"/>
    </source>
</evidence>
<evidence type="ECO:0000313" key="9">
    <source>
        <dbReference type="EMBL" id="KAH7639606.1"/>
    </source>
</evidence>
<protein>
    <submittedName>
        <fullName evidence="9">Gmc oxidoreductase-like protein 2</fullName>
    </submittedName>
</protein>
<dbReference type="OrthoDB" id="6480999at2759"/>
<dbReference type="InterPro" id="IPR012132">
    <property type="entry name" value="GMC_OxRdtase"/>
</dbReference>
<dbReference type="GO" id="GO:0050660">
    <property type="term" value="F:flavin adenine dinucleotide binding"/>
    <property type="evidence" value="ECO:0007669"/>
    <property type="project" value="InterPro"/>
</dbReference>
<evidence type="ECO:0000256" key="2">
    <source>
        <dbReference type="ARBA" id="ARBA00010790"/>
    </source>
</evidence>
<dbReference type="GO" id="GO:0016614">
    <property type="term" value="F:oxidoreductase activity, acting on CH-OH group of donors"/>
    <property type="evidence" value="ECO:0007669"/>
    <property type="project" value="InterPro"/>
</dbReference>
<feature type="domain" description="Glucose-methanol-choline oxidoreductase N-terminal" evidence="7">
    <location>
        <begin position="37"/>
        <end position="341"/>
    </location>
</feature>
<dbReference type="Gene3D" id="3.30.560.10">
    <property type="entry name" value="Glucose Oxidase, domain 3"/>
    <property type="match status" value="1"/>
</dbReference>
<dbReference type="InterPro" id="IPR007867">
    <property type="entry name" value="GMC_OxRtase_C"/>
</dbReference>
<accession>A0A922I7Z0</accession>
<name>A0A922I7Z0_DERFA</name>
<dbReference type="Proteomes" id="UP000828236">
    <property type="component" value="Unassembled WGS sequence"/>
</dbReference>
<evidence type="ECO:0000313" key="10">
    <source>
        <dbReference type="EMBL" id="KAH9521684.1"/>
    </source>
</evidence>